<dbReference type="AlphaFoldDB" id="A0A8R1DJQ6"/>
<proteinExistence type="predicted"/>
<organism evidence="1 2">
    <name type="scientific">Caenorhabditis japonica</name>
    <dbReference type="NCBI Taxonomy" id="281687"/>
    <lineage>
        <taxon>Eukaryota</taxon>
        <taxon>Metazoa</taxon>
        <taxon>Ecdysozoa</taxon>
        <taxon>Nematoda</taxon>
        <taxon>Chromadorea</taxon>
        <taxon>Rhabditida</taxon>
        <taxon>Rhabditina</taxon>
        <taxon>Rhabditomorpha</taxon>
        <taxon>Rhabditoidea</taxon>
        <taxon>Rhabditidae</taxon>
        <taxon>Peloderinae</taxon>
        <taxon>Caenorhabditis</taxon>
    </lineage>
</organism>
<reference evidence="2" key="1">
    <citation type="submission" date="2010-08" db="EMBL/GenBank/DDBJ databases">
        <authorList>
            <consortium name="Caenorhabditis japonica Sequencing Consortium"/>
            <person name="Wilson R.K."/>
        </authorList>
    </citation>
    <scope>NUCLEOTIDE SEQUENCE [LARGE SCALE GENOMIC DNA]</scope>
    <source>
        <strain evidence="2">DF5081</strain>
    </source>
</reference>
<dbReference type="EnsemblMetazoa" id="CJA04737.1">
    <property type="protein sequence ID" value="CJA04737.1"/>
    <property type="gene ID" value="WBGene00123940"/>
</dbReference>
<accession>A0A8R1DJQ6</accession>
<sequence>MSAKCQKTKTVDATSASRFRLQPKKSCLRLEDDCEREYLELQKIRAVASNNKIYYGESIPNAFVFGPSQKPE</sequence>
<evidence type="ECO:0000313" key="1">
    <source>
        <dbReference type="EnsemblMetazoa" id="CJA04737.1"/>
    </source>
</evidence>
<protein>
    <submittedName>
        <fullName evidence="1">Uncharacterized protein</fullName>
    </submittedName>
</protein>
<reference evidence="1" key="2">
    <citation type="submission" date="2022-06" db="UniProtKB">
        <authorList>
            <consortium name="EnsemblMetazoa"/>
        </authorList>
    </citation>
    <scope>IDENTIFICATION</scope>
    <source>
        <strain evidence="1">DF5081</strain>
    </source>
</reference>
<name>A0A8R1DJQ6_CAEJA</name>
<dbReference type="Proteomes" id="UP000005237">
    <property type="component" value="Unassembled WGS sequence"/>
</dbReference>
<evidence type="ECO:0000313" key="2">
    <source>
        <dbReference type="Proteomes" id="UP000005237"/>
    </source>
</evidence>
<keyword evidence="2" id="KW-1185">Reference proteome</keyword>